<dbReference type="SMART" id="SM00490">
    <property type="entry name" value="HELICc"/>
    <property type="match status" value="1"/>
</dbReference>
<accession>A0AAF3EB42</accession>
<dbReference type="GO" id="GO:0005524">
    <property type="term" value="F:ATP binding"/>
    <property type="evidence" value="ECO:0007669"/>
    <property type="project" value="UniProtKB-KW"/>
</dbReference>
<reference evidence="9" key="1">
    <citation type="submission" date="2024-02" db="UniProtKB">
        <authorList>
            <consortium name="WormBaseParasite"/>
        </authorList>
    </citation>
    <scope>IDENTIFICATION</scope>
</reference>
<dbReference type="InterPro" id="IPR014001">
    <property type="entry name" value="Helicase_ATP-bd"/>
</dbReference>
<organism evidence="8 9">
    <name type="scientific">Mesorhabditis belari</name>
    <dbReference type="NCBI Taxonomy" id="2138241"/>
    <lineage>
        <taxon>Eukaryota</taxon>
        <taxon>Metazoa</taxon>
        <taxon>Ecdysozoa</taxon>
        <taxon>Nematoda</taxon>
        <taxon>Chromadorea</taxon>
        <taxon>Rhabditida</taxon>
        <taxon>Rhabditina</taxon>
        <taxon>Rhabditomorpha</taxon>
        <taxon>Rhabditoidea</taxon>
        <taxon>Rhabditidae</taxon>
        <taxon>Mesorhabditinae</taxon>
        <taxon>Mesorhabditis</taxon>
    </lineage>
</organism>
<dbReference type="InterPro" id="IPR055124">
    <property type="entry name" value="PIN-like_DDX60"/>
</dbReference>
<keyword evidence="4" id="KW-0067">ATP-binding</keyword>
<dbReference type="GO" id="GO:0016787">
    <property type="term" value="F:hydrolase activity"/>
    <property type="evidence" value="ECO:0007669"/>
    <property type="project" value="UniProtKB-KW"/>
</dbReference>
<dbReference type="InterPro" id="IPR052431">
    <property type="entry name" value="SKI2_subfamily_helicases"/>
</dbReference>
<evidence type="ECO:0000313" key="9">
    <source>
        <dbReference type="WBParaSite" id="MBELARI_LOCUS11157"/>
    </source>
</evidence>
<dbReference type="PANTHER" id="PTHR44533:SF4">
    <property type="entry name" value="DEAD_H RNA HELICASE, PUTATIVE-RELATED"/>
    <property type="match status" value="1"/>
</dbReference>
<proteinExistence type="predicted"/>
<keyword evidence="3" id="KW-0347">Helicase</keyword>
<dbReference type="InterPro" id="IPR059032">
    <property type="entry name" value="WHD_DDX60"/>
</dbReference>
<dbReference type="GO" id="GO:0003676">
    <property type="term" value="F:nucleic acid binding"/>
    <property type="evidence" value="ECO:0007669"/>
    <property type="project" value="InterPro"/>
</dbReference>
<feature type="compositionally biased region" description="Acidic residues" evidence="5">
    <location>
        <begin position="1209"/>
        <end position="1221"/>
    </location>
</feature>
<feature type="region of interest" description="Disordered" evidence="5">
    <location>
        <begin position="569"/>
        <end position="600"/>
    </location>
</feature>
<feature type="compositionally biased region" description="Basic residues" evidence="5">
    <location>
        <begin position="1195"/>
        <end position="1206"/>
    </location>
</feature>
<dbReference type="PANTHER" id="PTHR44533">
    <property type="entry name" value="DEAD/H RNA HELICASE, PUTATIVE-RELATED"/>
    <property type="match status" value="1"/>
</dbReference>
<dbReference type="GO" id="GO:0004386">
    <property type="term" value="F:helicase activity"/>
    <property type="evidence" value="ECO:0007669"/>
    <property type="project" value="UniProtKB-KW"/>
</dbReference>
<dbReference type="GO" id="GO:0005737">
    <property type="term" value="C:cytoplasm"/>
    <property type="evidence" value="ECO:0007669"/>
    <property type="project" value="TreeGrafter"/>
</dbReference>
<evidence type="ECO:0000256" key="5">
    <source>
        <dbReference type="SAM" id="MobiDB-lite"/>
    </source>
</evidence>
<dbReference type="WBParaSite" id="MBELARI_LOCUS11157">
    <property type="protein sequence ID" value="MBELARI_LOCUS11157"/>
    <property type="gene ID" value="MBELARI_LOCUS11157"/>
</dbReference>
<dbReference type="SUPFAM" id="SSF52540">
    <property type="entry name" value="P-loop containing nucleoside triphosphate hydrolases"/>
    <property type="match status" value="1"/>
</dbReference>
<sequence length="1718" mass="195328">MSGNWDDTDSEDDMVVVVEEKPVIMPRSRQPSMAKSLEKASILENPVAGSTKDDSDDDGASTTSRSAGSESFEDDSDVIFLDYDSDRDMKKMISLFRCGYRDIIAEFADVEIFLISLDSLIIECTAHCYHNWTLAGQSLVLNSQIDRFLEQFTQLGGKFKLVIFSELSHLFTRDTTLGFIRATALAHLRQGPHKNDIEVFSSPLDPRWGEYLQEITPSFLMISTENVSSKVCGQEEVNFTPQLETIVLDALTRAIAVVPLFRIVVNFSKVNAYYIEPKLVVAQNQEQFFAAYWDSGCQGTKKTDPLDISKCPSIADIWALIIKEALTSDAQRSEHFEALCCATLVSALICEKKGARRVYQPERKDGKRGLDVIRDRRHLLQVATAFIEGANWGNVKIAVNDFWDGRMVLSLFDAITAGETVLPYRVQESFARVHTTASLQKPIPTDTTDKLFDVAPELENPFANLPWMYKVNSQLLQEYVPEWKELDSNNQMKHSIDIAKHLKSTLNWKFKPIEEDFAKNPEKIEDTWQQKRANKGRQFLSRWYEMFANSLEGRGSNLLVDFSRAPKGFATNEETNGRDTPKENKGWAGQKAGGGKKSKEAVKSKKDLILEANKNVKANKLMDGEKNKIKFATQQRNAISYLENLSLDLPETKALCNYEIIVRVGREMQARYAGEDHKRVRQREAVHLVGLLKESFISHWQHLDEKQRDDIVNIWVSLGFEAPEGRKASSDAKSKKLDLGLNMIYYQLQYAGELIDIQSDPQKDDRVSGFSPDAWQRKMLDIVDRGQSAVIIAPTSAGKTFVSYYCIEKILRASDEDVVVYLSPSKALTNQVCGSVYARFRNKLLTRGKALFGTLTTEYGTNALNCQVLVTVPDCLETILLSTNPVVQQFVSKIKYVIFDEVHSIGASEEAAIWEHLLLLIRCPFLALSATIGNANNLYDWLNTAETAKKENRGKVNLIQYHERYSELELAIQNIDPPEPIVETNEDEEEKPLRIVRPKDGESVLTPLMPYGVFMPEKIRMFGIPDDHQLTARQVFDLYQIVAEFDTQTKEELEPCKFFGYAPGKPAWISRTNLRKLETELKKRFIHWLNHDEKKLSAVLNKLSNPVAKQLDNRSKPFNQKKVSQENIVGLIEELQEESMLPAICFNDDRFVCESLATILCDVLEKKQTAFEESAEFKEKYEIKNEEKLLKMAKRKRDAADKKKKGDKPEDEPQEEDEDFDPFAAQRQKLKEALAKFRLHGRTAQNDDVYDKMVERMARQAKGRESTRLLLRLFERGIGFHHAGLSMVEKGAVEVLFRSGHLAIIFSTSTLALGMNMPCKTVIFGVDTPFLTPLLYRQMSGRAGRRGYDHAGTVIFMALPTSKIRRLLTASLSTLHGNPPFTISYLLRLLAFVHQEDVPNSLEKNAPPISTLAHRTKIVLTLIQNSFSLFTRKEADNGTLQKQLRIYTIFSVQMLRHLQLIDEQCNVSGLSQLACLLQGAEPGNLLFIYLLQNDVFHSICKKYTGEKLKRKILVIMANLFTRIYLPPSFDPEDKSTYPSDTQCQIFLDSLPESVQSKVEKFNETAMKLFTHLMSAVNPEKSLWEDSFLVTGSEPTETTLFNEDLVTPHFAGISHDDSFLPTLNLAPKDHRGRRFYLNAYAIDFWHNESRRLLEAANKLATNQMWYLLHDFKSILEKISVGLESVARPQDPFAEVMKEIAREYDSKFRSAFGMKHKSGL</sequence>
<evidence type="ECO:0000256" key="2">
    <source>
        <dbReference type="ARBA" id="ARBA00022801"/>
    </source>
</evidence>
<keyword evidence="2" id="KW-0378">Hydrolase</keyword>
<feature type="domain" description="Helicase ATP-binding" evidence="6">
    <location>
        <begin position="780"/>
        <end position="950"/>
    </location>
</feature>
<dbReference type="Pfam" id="PF23002">
    <property type="entry name" value="PIN-like_DDX60"/>
    <property type="match status" value="1"/>
</dbReference>
<feature type="compositionally biased region" description="Basic and acidic residues" evidence="5">
    <location>
        <begin position="575"/>
        <end position="585"/>
    </location>
</feature>
<dbReference type="FunFam" id="3.40.50.300:FF:001039">
    <property type="entry name" value="ATP-dependent RNA helicase DDX60"/>
    <property type="match status" value="1"/>
</dbReference>
<dbReference type="Gene3D" id="3.40.50.300">
    <property type="entry name" value="P-loop containing nucleotide triphosphate hydrolases"/>
    <property type="match status" value="2"/>
</dbReference>
<dbReference type="Pfam" id="PF00271">
    <property type="entry name" value="Helicase_C"/>
    <property type="match status" value="1"/>
</dbReference>
<dbReference type="InterPro" id="IPR027417">
    <property type="entry name" value="P-loop_NTPase"/>
</dbReference>
<dbReference type="SMART" id="SM00487">
    <property type="entry name" value="DEXDc"/>
    <property type="match status" value="1"/>
</dbReference>
<name>A0AAF3EB42_9BILA</name>
<feature type="compositionally biased region" description="Acidic residues" evidence="5">
    <location>
        <begin position="1"/>
        <end position="14"/>
    </location>
</feature>
<dbReference type="PROSITE" id="PS51194">
    <property type="entry name" value="HELICASE_CTER"/>
    <property type="match status" value="1"/>
</dbReference>
<dbReference type="InterPro" id="IPR001650">
    <property type="entry name" value="Helicase_C-like"/>
</dbReference>
<dbReference type="InterPro" id="IPR011545">
    <property type="entry name" value="DEAD/DEAH_box_helicase_dom"/>
</dbReference>
<protein>
    <recommendedName>
        <fullName evidence="10">DEAD/DEAH box helicase</fullName>
    </recommendedName>
</protein>
<dbReference type="PROSITE" id="PS51192">
    <property type="entry name" value="HELICASE_ATP_BIND_1"/>
    <property type="match status" value="1"/>
</dbReference>
<evidence type="ECO:0008006" key="10">
    <source>
        <dbReference type="Google" id="ProtNLM"/>
    </source>
</evidence>
<evidence type="ECO:0000313" key="8">
    <source>
        <dbReference type="Proteomes" id="UP000887575"/>
    </source>
</evidence>
<dbReference type="Proteomes" id="UP000887575">
    <property type="component" value="Unassembled WGS sequence"/>
</dbReference>
<keyword evidence="8" id="KW-1185">Reference proteome</keyword>
<dbReference type="Pfam" id="PF00270">
    <property type="entry name" value="DEAD"/>
    <property type="match status" value="1"/>
</dbReference>
<feature type="region of interest" description="Disordered" evidence="5">
    <location>
        <begin position="1"/>
        <end position="71"/>
    </location>
</feature>
<feature type="region of interest" description="Disordered" evidence="5">
    <location>
        <begin position="1195"/>
        <end position="1222"/>
    </location>
</feature>
<dbReference type="CDD" id="cd18795">
    <property type="entry name" value="SF2_C_Ski2"/>
    <property type="match status" value="1"/>
</dbReference>
<evidence type="ECO:0000259" key="6">
    <source>
        <dbReference type="PROSITE" id="PS51192"/>
    </source>
</evidence>
<dbReference type="Pfam" id="PF26076">
    <property type="entry name" value="WHD_DDX60"/>
    <property type="match status" value="1"/>
</dbReference>
<evidence type="ECO:0000256" key="3">
    <source>
        <dbReference type="ARBA" id="ARBA00022806"/>
    </source>
</evidence>
<evidence type="ECO:0000259" key="7">
    <source>
        <dbReference type="PROSITE" id="PS51194"/>
    </source>
</evidence>
<evidence type="ECO:0000256" key="1">
    <source>
        <dbReference type="ARBA" id="ARBA00022741"/>
    </source>
</evidence>
<evidence type="ECO:0000256" key="4">
    <source>
        <dbReference type="ARBA" id="ARBA00022840"/>
    </source>
</evidence>
<feature type="domain" description="Helicase C-terminal" evidence="7">
    <location>
        <begin position="1229"/>
        <end position="1387"/>
    </location>
</feature>
<keyword evidence="1" id="KW-0547">Nucleotide-binding</keyword>